<reference evidence="1 2" key="1">
    <citation type="submission" date="2021-06" db="EMBL/GenBank/DDBJ databases">
        <title>Caerostris extrusa draft genome.</title>
        <authorList>
            <person name="Kono N."/>
            <person name="Arakawa K."/>
        </authorList>
    </citation>
    <scope>NUCLEOTIDE SEQUENCE [LARGE SCALE GENOMIC DNA]</scope>
</reference>
<dbReference type="AlphaFoldDB" id="A0AAV4VL20"/>
<accession>A0AAV4VL20</accession>
<gene>
    <name evidence="1" type="ORF">CEXT_774731</name>
</gene>
<comment type="caution">
    <text evidence="1">The sequence shown here is derived from an EMBL/GenBank/DDBJ whole genome shotgun (WGS) entry which is preliminary data.</text>
</comment>
<evidence type="ECO:0000313" key="2">
    <source>
        <dbReference type="Proteomes" id="UP001054945"/>
    </source>
</evidence>
<dbReference type="EMBL" id="BPLR01014743">
    <property type="protein sequence ID" value="GIY71020.1"/>
    <property type="molecule type" value="Genomic_DNA"/>
</dbReference>
<evidence type="ECO:0000313" key="1">
    <source>
        <dbReference type="EMBL" id="GIY71020.1"/>
    </source>
</evidence>
<name>A0AAV4VL20_CAEEX</name>
<keyword evidence="2" id="KW-1185">Reference proteome</keyword>
<dbReference type="Proteomes" id="UP001054945">
    <property type="component" value="Unassembled WGS sequence"/>
</dbReference>
<organism evidence="1 2">
    <name type="scientific">Caerostris extrusa</name>
    <name type="common">Bark spider</name>
    <name type="synonym">Caerostris bankana</name>
    <dbReference type="NCBI Taxonomy" id="172846"/>
    <lineage>
        <taxon>Eukaryota</taxon>
        <taxon>Metazoa</taxon>
        <taxon>Ecdysozoa</taxon>
        <taxon>Arthropoda</taxon>
        <taxon>Chelicerata</taxon>
        <taxon>Arachnida</taxon>
        <taxon>Araneae</taxon>
        <taxon>Araneomorphae</taxon>
        <taxon>Entelegynae</taxon>
        <taxon>Araneoidea</taxon>
        <taxon>Araneidae</taxon>
        <taxon>Caerostris</taxon>
    </lineage>
</organism>
<sequence>MGCKRLHSSQDDSSVHSLLNCNQEFRAEEKKSRRSAVCSQIVSPLVVEQTALVKHGITLISEESPH</sequence>
<proteinExistence type="predicted"/>
<protein>
    <submittedName>
        <fullName evidence="1">Uncharacterized protein</fullName>
    </submittedName>
</protein>